<reference evidence="2 3" key="1">
    <citation type="journal article" date="2014" name="Agronomy (Basel)">
        <title>A Draft Genome Sequence for Ensete ventricosum, the Drought-Tolerant Tree Against Hunger.</title>
        <authorList>
            <person name="Harrison J."/>
            <person name="Moore K.A."/>
            <person name="Paszkiewicz K."/>
            <person name="Jones T."/>
            <person name="Grant M."/>
            <person name="Ambacheew D."/>
            <person name="Muzemil S."/>
            <person name="Studholme D.J."/>
        </authorList>
    </citation>
    <scope>NUCLEOTIDE SEQUENCE [LARGE SCALE GENOMIC DNA]</scope>
</reference>
<evidence type="ECO:0000256" key="1">
    <source>
        <dbReference type="SAM" id="MobiDB-lite"/>
    </source>
</evidence>
<dbReference type="Proteomes" id="UP000287651">
    <property type="component" value="Unassembled WGS sequence"/>
</dbReference>
<proteinExistence type="predicted"/>
<feature type="region of interest" description="Disordered" evidence="1">
    <location>
        <begin position="67"/>
        <end position="122"/>
    </location>
</feature>
<accession>A0A426YJI9</accession>
<sequence length="122" mass="13445">MLRPGVTQEYGWAKETKENIIDASLADGEDHSWELQSIFPSSKVNCSKNTKVSKQVVKKALLKSKVTKSSTSGKAPYHLIHTGPTVDRYADQPLPGGDYHPHAGRRNVSPRMERNRGGVTST</sequence>
<feature type="non-terminal residue" evidence="2">
    <location>
        <position position="122"/>
    </location>
</feature>
<gene>
    <name evidence="2" type="ORF">B296_00034625</name>
</gene>
<protein>
    <submittedName>
        <fullName evidence="2">Uncharacterized protein</fullName>
    </submittedName>
</protein>
<comment type="caution">
    <text evidence="2">The sequence shown here is derived from an EMBL/GenBank/DDBJ whole genome shotgun (WGS) entry which is preliminary data.</text>
</comment>
<name>A0A426YJI9_ENSVE</name>
<evidence type="ECO:0000313" key="2">
    <source>
        <dbReference type="EMBL" id="RRT51904.1"/>
    </source>
</evidence>
<evidence type="ECO:0000313" key="3">
    <source>
        <dbReference type="Proteomes" id="UP000287651"/>
    </source>
</evidence>
<dbReference type="AlphaFoldDB" id="A0A426YJI9"/>
<dbReference type="EMBL" id="AMZH03011977">
    <property type="protein sequence ID" value="RRT51904.1"/>
    <property type="molecule type" value="Genomic_DNA"/>
</dbReference>
<organism evidence="2 3">
    <name type="scientific">Ensete ventricosum</name>
    <name type="common">Abyssinian banana</name>
    <name type="synonym">Musa ensete</name>
    <dbReference type="NCBI Taxonomy" id="4639"/>
    <lineage>
        <taxon>Eukaryota</taxon>
        <taxon>Viridiplantae</taxon>
        <taxon>Streptophyta</taxon>
        <taxon>Embryophyta</taxon>
        <taxon>Tracheophyta</taxon>
        <taxon>Spermatophyta</taxon>
        <taxon>Magnoliopsida</taxon>
        <taxon>Liliopsida</taxon>
        <taxon>Zingiberales</taxon>
        <taxon>Musaceae</taxon>
        <taxon>Ensete</taxon>
    </lineage>
</organism>